<organism evidence="3">
    <name type="scientific">viral metagenome</name>
    <dbReference type="NCBI Taxonomy" id="1070528"/>
    <lineage>
        <taxon>unclassified sequences</taxon>
        <taxon>metagenomes</taxon>
        <taxon>organismal metagenomes</taxon>
    </lineage>
</organism>
<dbReference type="InterPro" id="IPR027353">
    <property type="entry name" value="NET_dom"/>
</dbReference>
<proteinExistence type="predicted"/>
<feature type="domain" description="NET" evidence="2">
    <location>
        <begin position="5"/>
        <end position="60"/>
    </location>
</feature>
<reference evidence="3" key="1">
    <citation type="journal article" date="2020" name="Nature">
        <title>Giant virus diversity and host interactions through global metagenomics.</title>
        <authorList>
            <person name="Schulz F."/>
            <person name="Roux S."/>
            <person name="Paez-Espino D."/>
            <person name="Jungbluth S."/>
            <person name="Walsh D.A."/>
            <person name="Denef V.J."/>
            <person name="McMahon K.D."/>
            <person name="Konstantinidis K.T."/>
            <person name="Eloe-Fadrosh E.A."/>
            <person name="Kyrpides N.C."/>
            <person name="Woyke T."/>
        </authorList>
    </citation>
    <scope>NUCLEOTIDE SEQUENCE</scope>
    <source>
        <strain evidence="3">GVMAG-M-3300021425-14</strain>
    </source>
</reference>
<evidence type="ECO:0000256" key="1">
    <source>
        <dbReference type="SAM" id="Coils"/>
    </source>
</evidence>
<dbReference type="Gene3D" id="1.20.1270.220">
    <property type="match status" value="1"/>
</dbReference>
<evidence type="ECO:0000259" key="2">
    <source>
        <dbReference type="Pfam" id="PF17035"/>
    </source>
</evidence>
<dbReference type="EMBL" id="MN739464">
    <property type="protein sequence ID" value="QHT06114.1"/>
    <property type="molecule type" value="Genomic_DNA"/>
</dbReference>
<evidence type="ECO:0000313" key="3">
    <source>
        <dbReference type="EMBL" id="QHT06114.1"/>
    </source>
</evidence>
<dbReference type="InterPro" id="IPR038336">
    <property type="entry name" value="NET_sf"/>
</dbReference>
<keyword evidence="1" id="KW-0175">Coiled coil</keyword>
<accession>A0A6C0CR04</accession>
<protein>
    <recommendedName>
        <fullName evidence="2">NET domain-containing protein</fullName>
    </recommendedName>
</protein>
<name>A0A6C0CR04_9ZZZZ</name>
<dbReference type="Pfam" id="PF17035">
    <property type="entry name" value="BET"/>
    <property type="match status" value="1"/>
</dbReference>
<sequence length="97" mass="11565">MQKLTELKKKIESMDKEHHVKILEIIQDNKITYSENKNGIFINLNNMKPDVIEKIKDYINYTNCQETNLQNMETKKKELEKQFFKDNKEKTASISNV</sequence>
<feature type="coiled-coil region" evidence="1">
    <location>
        <begin position="62"/>
        <end position="89"/>
    </location>
</feature>
<dbReference type="AlphaFoldDB" id="A0A6C0CR04"/>